<feature type="region of interest" description="Disordered" evidence="1">
    <location>
        <begin position="1"/>
        <end position="49"/>
    </location>
</feature>
<sequence>MGNRSKTPGQEKDIQHVDKGKPDPGESQLPAMTSIKLPSGQPCEPSDPARAKIGQATVEYRYLHDRTLWGTTRPGPDPTPACVVFADLTVSMPEHAQLQNVTVTITLQDDMHVHTPEIPWVARVFPIGCAHCMYGGNFSSLHFSNHGPTALEFTNPSSLPSGKTRDKGLRWSLSTDMYESLGAFMWNNMKMSVDYSAVPRTGYRHIIHTAFVVWHYANTFAIRTKIEATPMGILDRVKSRLSGAHEVDHSVVTLFEFPDHARSGYADRFPSDLQRISDNIAQGMEHVNMRDTPKWQPRPDFAVEEFLASIGDSKEAGEDAESGAISGDSDDGMDSGKGKSVKTINSKI</sequence>
<dbReference type="EMBL" id="JAUEPO010000007">
    <property type="protein sequence ID" value="KAK3317220.1"/>
    <property type="molecule type" value="Genomic_DNA"/>
</dbReference>
<dbReference type="Proteomes" id="UP001286456">
    <property type="component" value="Unassembled WGS sequence"/>
</dbReference>
<evidence type="ECO:0000313" key="2">
    <source>
        <dbReference type="EMBL" id="KAK3317220.1"/>
    </source>
</evidence>
<proteinExistence type="predicted"/>
<protein>
    <submittedName>
        <fullName evidence="2">Uncharacterized protein</fullName>
    </submittedName>
</protein>
<reference evidence="2" key="2">
    <citation type="submission" date="2023-06" db="EMBL/GenBank/DDBJ databases">
        <authorList>
            <consortium name="Lawrence Berkeley National Laboratory"/>
            <person name="Haridas S."/>
            <person name="Hensen N."/>
            <person name="Bonometti L."/>
            <person name="Westerberg I."/>
            <person name="Brannstrom I.O."/>
            <person name="Guillou S."/>
            <person name="Cros-Aarteil S."/>
            <person name="Calhoun S."/>
            <person name="Kuo A."/>
            <person name="Mondo S."/>
            <person name="Pangilinan J."/>
            <person name="Riley R."/>
            <person name="Labutti K."/>
            <person name="Andreopoulos B."/>
            <person name="Lipzen A."/>
            <person name="Chen C."/>
            <person name="Yanf M."/>
            <person name="Daum C."/>
            <person name="Ng V."/>
            <person name="Clum A."/>
            <person name="Steindorff A."/>
            <person name="Ohm R."/>
            <person name="Martin F."/>
            <person name="Silar P."/>
            <person name="Natvig D."/>
            <person name="Lalanne C."/>
            <person name="Gautier V."/>
            <person name="Ament-Velasquez S.L."/>
            <person name="Kruys A."/>
            <person name="Hutchinson M.I."/>
            <person name="Powell A.J."/>
            <person name="Barry K."/>
            <person name="Miller A.N."/>
            <person name="Grigoriev I.V."/>
            <person name="Debuchy R."/>
            <person name="Gladieux P."/>
            <person name="Thoren M.H."/>
            <person name="Johannesson H."/>
        </authorList>
    </citation>
    <scope>NUCLEOTIDE SEQUENCE</scope>
    <source>
        <strain evidence="2">SMH4131-1</strain>
    </source>
</reference>
<organism evidence="2 3">
    <name type="scientific">Cercophora scortea</name>
    <dbReference type="NCBI Taxonomy" id="314031"/>
    <lineage>
        <taxon>Eukaryota</taxon>
        <taxon>Fungi</taxon>
        <taxon>Dikarya</taxon>
        <taxon>Ascomycota</taxon>
        <taxon>Pezizomycotina</taxon>
        <taxon>Sordariomycetes</taxon>
        <taxon>Sordariomycetidae</taxon>
        <taxon>Sordariales</taxon>
        <taxon>Lasiosphaeriaceae</taxon>
        <taxon>Cercophora</taxon>
    </lineage>
</organism>
<dbReference type="AlphaFoldDB" id="A0AAE0I2E4"/>
<feature type="region of interest" description="Disordered" evidence="1">
    <location>
        <begin position="312"/>
        <end position="348"/>
    </location>
</feature>
<evidence type="ECO:0000256" key="1">
    <source>
        <dbReference type="SAM" id="MobiDB-lite"/>
    </source>
</evidence>
<name>A0AAE0I2E4_9PEZI</name>
<gene>
    <name evidence="2" type="ORF">B0T19DRAFT_479345</name>
</gene>
<keyword evidence="3" id="KW-1185">Reference proteome</keyword>
<accession>A0AAE0I2E4</accession>
<evidence type="ECO:0000313" key="3">
    <source>
        <dbReference type="Proteomes" id="UP001286456"/>
    </source>
</evidence>
<feature type="compositionally biased region" description="Basic and acidic residues" evidence="1">
    <location>
        <begin position="9"/>
        <end position="24"/>
    </location>
</feature>
<comment type="caution">
    <text evidence="2">The sequence shown here is derived from an EMBL/GenBank/DDBJ whole genome shotgun (WGS) entry which is preliminary data.</text>
</comment>
<reference evidence="2" key="1">
    <citation type="journal article" date="2023" name="Mol. Phylogenet. Evol.">
        <title>Genome-scale phylogeny and comparative genomics of the fungal order Sordariales.</title>
        <authorList>
            <person name="Hensen N."/>
            <person name="Bonometti L."/>
            <person name="Westerberg I."/>
            <person name="Brannstrom I.O."/>
            <person name="Guillou S."/>
            <person name="Cros-Aarteil S."/>
            <person name="Calhoun S."/>
            <person name="Haridas S."/>
            <person name="Kuo A."/>
            <person name="Mondo S."/>
            <person name="Pangilinan J."/>
            <person name="Riley R."/>
            <person name="LaButti K."/>
            <person name="Andreopoulos B."/>
            <person name="Lipzen A."/>
            <person name="Chen C."/>
            <person name="Yan M."/>
            <person name="Daum C."/>
            <person name="Ng V."/>
            <person name="Clum A."/>
            <person name="Steindorff A."/>
            <person name="Ohm R.A."/>
            <person name="Martin F."/>
            <person name="Silar P."/>
            <person name="Natvig D.O."/>
            <person name="Lalanne C."/>
            <person name="Gautier V."/>
            <person name="Ament-Velasquez S.L."/>
            <person name="Kruys A."/>
            <person name="Hutchinson M.I."/>
            <person name="Powell A.J."/>
            <person name="Barry K."/>
            <person name="Miller A.N."/>
            <person name="Grigoriev I.V."/>
            <person name="Debuchy R."/>
            <person name="Gladieux P."/>
            <person name="Hiltunen Thoren M."/>
            <person name="Johannesson H."/>
        </authorList>
    </citation>
    <scope>NUCLEOTIDE SEQUENCE</scope>
    <source>
        <strain evidence="2">SMH4131-1</strain>
    </source>
</reference>